<dbReference type="SUPFAM" id="SSF47986">
    <property type="entry name" value="DEATH domain"/>
    <property type="match status" value="4"/>
</dbReference>
<dbReference type="InterPro" id="IPR011029">
    <property type="entry name" value="DEATH-like_dom_sf"/>
</dbReference>
<proteinExistence type="predicted"/>
<name>A0A2B4RYT8_STYPI</name>
<dbReference type="PANTHER" id="PTHR48169">
    <property type="entry name" value="DED DOMAIN-CONTAINING PROTEIN"/>
    <property type="match status" value="1"/>
</dbReference>
<dbReference type="EMBL" id="LSMT01000257">
    <property type="protein sequence ID" value="PFX21953.1"/>
    <property type="molecule type" value="Genomic_DNA"/>
</dbReference>
<feature type="domain" description="DED" evidence="3">
    <location>
        <begin position="91"/>
        <end position="172"/>
    </location>
</feature>
<dbReference type="PROSITE" id="PS50168">
    <property type="entry name" value="DED"/>
    <property type="match status" value="4"/>
</dbReference>
<keyword evidence="1" id="KW-0053">Apoptosis</keyword>
<dbReference type="InterPro" id="IPR049341">
    <property type="entry name" value="TRADD-like_N"/>
</dbReference>
<evidence type="ECO:0000256" key="1">
    <source>
        <dbReference type="ARBA" id="ARBA00022703"/>
    </source>
</evidence>
<feature type="coiled-coil region" evidence="2">
    <location>
        <begin position="82"/>
        <end position="109"/>
    </location>
</feature>
<evidence type="ECO:0000259" key="3">
    <source>
        <dbReference type="PROSITE" id="PS50168"/>
    </source>
</evidence>
<dbReference type="InterPro" id="IPR001875">
    <property type="entry name" value="DED_dom"/>
</dbReference>
<sequence length="1135" mass="131035">MSVVEYRNVLYQFSKEIDWQNERERMIFICKGFLPDGSVDDITDVISLLSKLEENNLLEIDRLYVLKELLKGLRKWDLLRLLERFEVKRKDYKQLLERISRALDESNELPRLISICRRQNLIAHEREERILNLNSLFTELEQQNNLGIENLTILKSLATEVEKPDLCKLVEEFGKKRKQEDGAERERKEWDDCKRRAQAKAASVLTSGINIGERVIGALLFRLTPQSDRLERARVKAMISILFTVVTPHCTFRNLTGGAVVVTTWMVLRRSPSMEAFVDAFKEAVLPFGNFLRAISEGSTRFIIQSESISALDALWQSYQDETLPTDLQEFLVTEEIKQLAGGEVTLTVRIDEDEYRNAMFDLMISETEDLETELQEKRGLIERANSDSDLLKERKMTTDDTRDPSPEKGFLPFRRKVLVEEYLENIQETYSEIARQRDSGVGTWSNAPSEYGFDKGEGDRLEQLDLFEVSFKDVMDKWNSLHEVFREAYPYEAFNVKKKMDSIRFTLKALKEGERMWMHAEHILSSSNRPEAIITQLKISLQLGEYCFTKPTSKEKTLIRGFARKAKILKRMDVFDHLRQITPGGTTGPLLPDDLLIDEMPEIKKEILSSFIQLIDGKALSGASDYKYLGVVLDASLTWNAHAEFLIGPRLPDNLPIEEITKSQKEYLSRSVGWLCEWKGPDLFKELDLVSRDLGKSRGANLLDVIAMQHDLRTVEEITDVNSLLAKLEEKSLLGIDRLDILKDLLKGIRKWDLLRMVDEFEIKRKDYKQFLEKISRALEESNELQRLMLICRRQNLIAQEREEHIVSVNSLFTELEQQNKLGIGNLSILKTIATEVEKPDLCRLVDDFDKKRKQEEDAERERKEREDYRRKMRAQAVSVLACGINVGERVVGVVTPHCTFRNFIGGAVVVTTWMVLRKSHTMEEFVNAFKGAVLPFGNCLRAISEGSIRFTIQAENVSALEALWQNYQDDTLQKNLQEFLVTEEMKQLAGGEVTLTVYIDEDEYRNAKLDLMISEGEGRKMRAVEEPKQAWDASRKYFERETLASKLFLKKRYFRSEKKEGTQVEQHLKLIKDITEKIAAVGAPISEEDQVVTLLESFPRSFATLVTAIEARVDRVSLDYVQQALIHEEMKKS</sequence>
<feature type="domain" description="DED" evidence="3">
    <location>
        <begin position="768"/>
        <end position="849"/>
    </location>
</feature>
<keyword evidence="2" id="KW-0175">Coiled coil</keyword>
<gene>
    <name evidence="4" type="ORF">AWC38_SpisGene13547</name>
</gene>
<dbReference type="AlphaFoldDB" id="A0A2B4RYT8"/>
<evidence type="ECO:0000256" key="2">
    <source>
        <dbReference type="SAM" id="Coils"/>
    </source>
</evidence>
<keyword evidence="5" id="KW-1185">Reference proteome</keyword>
<evidence type="ECO:0000313" key="5">
    <source>
        <dbReference type="Proteomes" id="UP000225706"/>
    </source>
</evidence>
<dbReference type="PANTHER" id="PTHR48169:SF7">
    <property type="entry name" value="CASPASE 10"/>
    <property type="match status" value="1"/>
</dbReference>
<feature type="domain" description="DED" evidence="3">
    <location>
        <begin position="5"/>
        <end position="84"/>
    </location>
</feature>
<dbReference type="GO" id="GO:0006915">
    <property type="term" value="P:apoptotic process"/>
    <property type="evidence" value="ECO:0007669"/>
    <property type="project" value="UniProtKB-KW"/>
</dbReference>
<dbReference type="OrthoDB" id="5987712at2759"/>
<dbReference type="GO" id="GO:0042981">
    <property type="term" value="P:regulation of apoptotic process"/>
    <property type="evidence" value="ECO:0007669"/>
    <property type="project" value="InterPro"/>
</dbReference>
<dbReference type="SMART" id="SM00031">
    <property type="entry name" value="DED"/>
    <property type="match status" value="4"/>
</dbReference>
<comment type="caution">
    <text evidence="4">The sequence shown here is derived from an EMBL/GenBank/DDBJ whole genome shotgun (WGS) entry which is preliminary data.</text>
</comment>
<evidence type="ECO:0000313" key="4">
    <source>
        <dbReference type="EMBL" id="PFX21953.1"/>
    </source>
</evidence>
<dbReference type="Pfam" id="PF01335">
    <property type="entry name" value="DED"/>
    <property type="match status" value="1"/>
</dbReference>
<accession>A0A2B4RYT8</accession>
<dbReference type="Pfam" id="PF20694">
    <property type="entry name" value="TRADD-like_N"/>
    <property type="match status" value="1"/>
</dbReference>
<feature type="domain" description="DED" evidence="3">
    <location>
        <begin position="705"/>
        <end position="761"/>
    </location>
</feature>
<reference evidence="5" key="1">
    <citation type="journal article" date="2017" name="bioRxiv">
        <title>Comparative analysis of the genomes of Stylophora pistillata and Acropora digitifera provides evidence for extensive differences between species of corals.</title>
        <authorList>
            <person name="Voolstra C.R."/>
            <person name="Li Y."/>
            <person name="Liew Y.J."/>
            <person name="Baumgarten S."/>
            <person name="Zoccola D."/>
            <person name="Flot J.-F."/>
            <person name="Tambutte S."/>
            <person name="Allemand D."/>
            <person name="Aranda M."/>
        </authorList>
    </citation>
    <scope>NUCLEOTIDE SEQUENCE [LARGE SCALE GENOMIC DNA]</scope>
</reference>
<organism evidence="4 5">
    <name type="scientific">Stylophora pistillata</name>
    <name type="common">Smooth cauliflower coral</name>
    <dbReference type="NCBI Taxonomy" id="50429"/>
    <lineage>
        <taxon>Eukaryota</taxon>
        <taxon>Metazoa</taxon>
        <taxon>Cnidaria</taxon>
        <taxon>Anthozoa</taxon>
        <taxon>Hexacorallia</taxon>
        <taxon>Scleractinia</taxon>
        <taxon>Astrocoeniina</taxon>
        <taxon>Pocilloporidae</taxon>
        <taxon>Stylophora</taxon>
    </lineage>
</organism>
<dbReference type="Gene3D" id="1.10.533.10">
    <property type="entry name" value="Death Domain, Fas"/>
    <property type="match status" value="4"/>
</dbReference>
<dbReference type="Proteomes" id="UP000225706">
    <property type="component" value="Unassembled WGS sequence"/>
</dbReference>
<protein>
    <submittedName>
        <fullName evidence="4">Retrovirus-related Pol polyprotein from transposon TNT 1-94</fullName>
    </submittedName>
</protein>
<dbReference type="Pfam" id="PF14223">
    <property type="entry name" value="Retrotran_gag_2"/>
    <property type="match status" value="1"/>
</dbReference>